<feature type="compositionally biased region" description="Basic and acidic residues" evidence="6">
    <location>
        <begin position="509"/>
        <end position="523"/>
    </location>
</feature>
<feature type="transmembrane region" description="Helical" evidence="7">
    <location>
        <begin position="43"/>
        <end position="63"/>
    </location>
</feature>
<dbReference type="InterPro" id="IPR003594">
    <property type="entry name" value="HATPase_dom"/>
</dbReference>
<dbReference type="GO" id="GO:0000160">
    <property type="term" value="P:phosphorelay signal transduction system"/>
    <property type="evidence" value="ECO:0007669"/>
    <property type="project" value="TreeGrafter"/>
</dbReference>
<dbReference type="EMBL" id="BMVB01000006">
    <property type="protein sequence ID" value="GHC47574.1"/>
    <property type="molecule type" value="Genomic_DNA"/>
</dbReference>
<dbReference type="GO" id="GO:0004673">
    <property type="term" value="F:protein histidine kinase activity"/>
    <property type="evidence" value="ECO:0007669"/>
    <property type="project" value="UniProtKB-EC"/>
</dbReference>
<evidence type="ECO:0000256" key="5">
    <source>
        <dbReference type="ARBA" id="ARBA00022777"/>
    </source>
</evidence>
<dbReference type="EC" id="2.7.13.3" evidence="2"/>
<feature type="compositionally biased region" description="Basic and acidic residues" evidence="6">
    <location>
        <begin position="445"/>
        <end position="472"/>
    </location>
</feature>
<dbReference type="SUPFAM" id="SSF55874">
    <property type="entry name" value="ATPase domain of HSP90 chaperone/DNA topoisomerase II/histidine kinase"/>
    <property type="match status" value="1"/>
</dbReference>
<keyword evidence="5" id="KW-0418">Kinase</keyword>
<evidence type="ECO:0000256" key="1">
    <source>
        <dbReference type="ARBA" id="ARBA00000085"/>
    </source>
</evidence>
<gene>
    <name evidence="9" type="ORF">GCM10010507_23920</name>
</gene>
<organism evidence="9 10">
    <name type="scientific">Streptomyces cinnamoneus</name>
    <name type="common">Streptoverticillium cinnamoneum</name>
    <dbReference type="NCBI Taxonomy" id="53446"/>
    <lineage>
        <taxon>Bacteria</taxon>
        <taxon>Bacillati</taxon>
        <taxon>Actinomycetota</taxon>
        <taxon>Actinomycetes</taxon>
        <taxon>Kitasatosporales</taxon>
        <taxon>Streptomycetaceae</taxon>
        <taxon>Streptomyces</taxon>
        <taxon>Streptomyces cinnamoneus group</taxon>
    </lineage>
</organism>
<dbReference type="AlphaFoldDB" id="A0A918THC9"/>
<dbReference type="Proteomes" id="UP000646244">
    <property type="component" value="Unassembled WGS sequence"/>
</dbReference>
<dbReference type="SMART" id="SM00387">
    <property type="entry name" value="HATPase_c"/>
    <property type="match status" value="1"/>
</dbReference>
<keyword evidence="7" id="KW-0812">Transmembrane</keyword>
<comment type="catalytic activity">
    <reaction evidence="1">
        <text>ATP + protein L-histidine = ADP + protein N-phospho-L-histidine.</text>
        <dbReference type="EC" id="2.7.13.3"/>
    </reaction>
</comment>
<evidence type="ECO:0000259" key="8">
    <source>
        <dbReference type="SMART" id="SM00387"/>
    </source>
</evidence>
<dbReference type="InterPro" id="IPR050428">
    <property type="entry name" value="TCS_sensor_his_kinase"/>
</dbReference>
<feature type="domain" description="Histidine kinase/HSP90-like ATPase" evidence="8">
    <location>
        <begin position="261"/>
        <end position="374"/>
    </location>
</feature>
<dbReference type="InterPro" id="IPR036890">
    <property type="entry name" value="HATPase_C_sf"/>
</dbReference>
<keyword evidence="3" id="KW-0597">Phosphoprotein</keyword>
<dbReference type="PANTHER" id="PTHR45436:SF5">
    <property type="entry name" value="SENSOR HISTIDINE KINASE TRCS"/>
    <property type="match status" value="1"/>
</dbReference>
<dbReference type="RefSeq" id="WP_190109681.1">
    <property type="nucleotide sequence ID" value="NZ_BMVB01000006.1"/>
</dbReference>
<sequence>MVGTGSSAPGRPASALIWVVSPLVLAVCTVTASLAVTPVARAPVAWCGAAATVAVALASAEAARRGRVIAGLRRRHAEREALLQHRLDQHDAETWRFARDVMPEALKLMRHGAPTDQVLRVTIPIHELEPGFAAAHRSIVRSVIEAVQAEEALRDAAHRAFVNIARRMQAIVHQQAYDIREMEHKHGNNPDVFGDLLHLDHGNALTGRLADSIAVLGGSRPGRQWRSEIPLYNVLRGAMSRILEYRRVDLHSVADVAVVGPAVEPVIHALAELLDNATRYSPPQTRVHLTAVDIQSGIAVEIEDAGVGLTDEARRRTDRVLSKEGGLDLDDLGESPRLGLAVVSRLANAHDFIVSLRPSAYGGVRAVLVIPPNLITASRFPGGDIARAPKLPPFKKKRRPGSIPLQPSAAPIMDSPVPPPLGDSGLPQRRRRRGPAPLPFGRGAAAERGRAGADRRGAADRRGPAEHSRTTTDRSAPVPSAPEEQPVQPGLWLAAFTSGINGELPQQDGARRPNSDIPSDKEE</sequence>
<dbReference type="GO" id="GO:0005886">
    <property type="term" value="C:plasma membrane"/>
    <property type="evidence" value="ECO:0007669"/>
    <property type="project" value="TreeGrafter"/>
</dbReference>
<evidence type="ECO:0000313" key="9">
    <source>
        <dbReference type="EMBL" id="GHC47574.1"/>
    </source>
</evidence>
<evidence type="ECO:0000256" key="6">
    <source>
        <dbReference type="SAM" id="MobiDB-lite"/>
    </source>
</evidence>
<feature type="transmembrane region" description="Helical" evidence="7">
    <location>
        <begin position="15"/>
        <end position="37"/>
    </location>
</feature>
<evidence type="ECO:0000256" key="4">
    <source>
        <dbReference type="ARBA" id="ARBA00022679"/>
    </source>
</evidence>
<dbReference type="PANTHER" id="PTHR45436">
    <property type="entry name" value="SENSOR HISTIDINE KINASE YKOH"/>
    <property type="match status" value="1"/>
</dbReference>
<evidence type="ECO:0000313" key="10">
    <source>
        <dbReference type="Proteomes" id="UP000646244"/>
    </source>
</evidence>
<evidence type="ECO:0000256" key="7">
    <source>
        <dbReference type="SAM" id="Phobius"/>
    </source>
</evidence>
<feature type="region of interest" description="Disordered" evidence="6">
    <location>
        <begin position="379"/>
        <end position="523"/>
    </location>
</feature>
<evidence type="ECO:0000256" key="3">
    <source>
        <dbReference type="ARBA" id="ARBA00022553"/>
    </source>
</evidence>
<comment type="caution">
    <text evidence="9">The sequence shown here is derived from an EMBL/GenBank/DDBJ whole genome shotgun (WGS) entry which is preliminary data.</text>
</comment>
<dbReference type="Pfam" id="PF02518">
    <property type="entry name" value="HATPase_c"/>
    <property type="match status" value="1"/>
</dbReference>
<accession>A0A918THC9</accession>
<protein>
    <recommendedName>
        <fullName evidence="2">histidine kinase</fullName>
        <ecNumber evidence="2">2.7.13.3</ecNumber>
    </recommendedName>
</protein>
<proteinExistence type="predicted"/>
<keyword evidence="7" id="KW-0472">Membrane</keyword>
<keyword evidence="7" id="KW-1133">Transmembrane helix</keyword>
<name>A0A918THC9_STRCJ</name>
<dbReference type="Gene3D" id="3.30.565.10">
    <property type="entry name" value="Histidine kinase-like ATPase, C-terminal domain"/>
    <property type="match status" value="1"/>
</dbReference>
<reference evidence="9" key="2">
    <citation type="submission" date="2020-09" db="EMBL/GenBank/DDBJ databases">
        <authorList>
            <person name="Sun Q."/>
            <person name="Ohkuma M."/>
        </authorList>
    </citation>
    <scope>NUCLEOTIDE SEQUENCE</scope>
    <source>
        <strain evidence="9">JCM 4633</strain>
    </source>
</reference>
<reference evidence="9" key="1">
    <citation type="journal article" date="2014" name="Int. J. Syst. Evol. Microbiol.">
        <title>Complete genome sequence of Corynebacterium casei LMG S-19264T (=DSM 44701T), isolated from a smear-ripened cheese.</title>
        <authorList>
            <consortium name="US DOE Joint Genome Institute (JGI-PGF)"/>
            <person name="Walter F."/>
            <person name="Albersmeier A."/>
            <person name="Kalinowski J."/>
            <person name="Ruckert C."/>
        </authorList>
    </citation>
    <scope>NUCLEOTIDE SEQUENCE</scope>
    <source>
        <strain evidence="9">JCM 4633</strain>
    </source>
</reference>
<keyword evidence="4" id="KW-0808">Transferase</keyword>
<evidence type="ECO:0000256" key="2">
    <source>
        <dbReference type="ARBA" id="ARBA00012438"/>
    </source>
</evidence>